<dbReference type="Gene3D" id="2.60.40.2370">
    <property type="entry name" value="NigD-like, C-terminal beta sandwich domain"/>
    <property type="match status" value="1"/>
</dbReference>
<proteinExistence type="predicted"/>
<comment type="caution">
    <text evidence="2">The sequence shown here is derived from an EMBL/GenBank/DDBJ whole genome shotgun (WGS) entry which is preliminary data.</text>
</comment>
<feature type="domain" description="NigD-like C-terminal" evidence="1">
    <location>
        <begin position="107"/>
        <end position="201"/>
    </location>
</feature>
<accession>C9LCU1</accession>
<dbReference type="InterPro" id="IPR035376">
    <property type="entry name" value="NigD_C"/>
</dbReference>
<sequence>MLQARHTLYISAIATLSCLYFCASCTKEEGYAPNYRIDLAEVEVDPTGKIESFTTDDRTTFRLPHTYKVNYRDTLLRARVFFITLAEEKAMLKQIAPILAPHPIKLQAEKIKMDPITLQSIWRGGDYINLRLNILSGEPQAAHYWGFVDQGLRERTRYITLYHSQNGDPEYYTREVYLSCPLRQCNIQKGDSIAIKIQTRQGLIIKKFVY</sequence>
<protein>
    <recommendedName>
        <fullName evidence="1">NigD-like C-terminal domain-containing protein</fullName>
    </recommendedName>
</protein>
<organism evidence="2 3">
    <name type="scientific">Alloprevotella tannerae ATCC 51259</name>
    <dbReference type="NCBI Taxonomy" id="626522"/>
    <lineage>
        <taxon>Bacteria</taxon>
        <taxon>Pseudomonadati</taxon>
        <taxon>Bacteroidota</taxon>
        <taxon>Bacteroidia</taxon>
        <taxon>Bacteroidales</taxon>
        <taxon>Prevotellaceae</taxon>
        <taxon>Alloprevotella</taxon>
    </lineage>
</organism>
<dbReference type="OrthoDB" id="1068111at2"/>
<dbReference type="InterPro" id="IPR038143">
    <property type="entry name" value="NigD-like_C_dom_sf"/>
</dbReference>
<dbReference type="STRING" id="626522.GCWU000325_00033"/>
<gene>
    <name evidence="2" type="ORF">GCWU000325_00033</name>
</gene>
<dbReference type="GeneID" id="84575432"/>
<dbReference type="AlphaFoldDB" id="C9LCU1"/>
<dbReference type="EMBL" id="ACIJ02000001">
    <property type="protein sequence ID" value="EEX73046.1"/>
    <property type="molecule type" value="Genomic_DNA"/>
</dbReference>
<name>C9LCU1_9BACT</name>
<evidence type="ECO:0000259" key="1">
    <source>
        <dbReference type="Pfam" id="PF17415"/>
    </source>
</evidence>
<dbReference type="PROSITE" id="PS51257">
    <property type="entry name" value="PROKAR_LIPOPROTEIN"/>
    <property type="match status" value="1"/>
</dbReference>
<dbReference type="RefSeq" id="WP_006253803.1">
    <property type="nucleotide sequence ID" value="NZ_GG700642.1"/>
</dbReference>
<dbReference type="HOGENOM" id="CLU_104503_0_0_10"/>
<reference evidence="2" key="1">
    <citation type="submission" date="2009-09" db="EMBL/GenBank/DDBJ databases">
        <authorList>
            <person name="Weinstock G."/>
            <person name="Sodergren E."/>
            <person name="Clifton S."/>
            <person name="Fulton L."/>
            <person name="Fulton B."/>
            <person name="Courtney L."/>
            <person name="Fronick C."/>
            <person name="Harrison M."/>
            <person name="Strong C."/>
            <person name="Farmer C."/>
            <person name="Delahaunty K."/>
            <person name="Markovic C."/>
            <person name="Hall O."/>
            <person name="Minx P."/>
            <person name="Tomlinson C."/>
            <person name="Mitreva M."/>
            <person name="Nelson J."/>
            <person name="Hou S."/>
            <person name="Wollam A."/>
            <person name="Pepin K.H."/>
            <person name="Johnson M."/>
            <person name="Bhonagiri V."/>
            <person name="Nash W.E."/>
            <person name="Warren W."/>
            <person name="Chinwalla A."/>
            <person name="Mardis E.R."/>
            <person name="Wilson R.K."/>
        </authorList>
    </citation>
    <scope>NUCLEOTIDE SEQUENCE [LARGE SCALE GENOMIC DNA]</scope>
    <source>
        <strain evidence="2">ATCC 51259</strain>
    </source>
</reference>
<keyword evidence="3" id="KW-1185">Reference proteome</keyword>
<evidence type="ECO:0000313" key="3">
    <source>
        <dbReference type="Proteomes" id="UP000003460"/>
    </source>
</evidence>
<evidence type="ECO:0000313" key="2">
    <source>
        <dbReference type="EMBL" id="EEX73046.1"/>
    </source>
</evidence>
<dbReference type="Proteomes" id="UP000003460">
    <property type="component" value="Unassembled WGS sequence"/>
</dbReference>
<dbReference type="Pfam" id="PF17415">
    <property type="entry name" value="NigD_C"/>
    <property type="match status" value="1"/>
</dbReference>
<dbReference type="eggNOG" id="ENOG50330NV">
    <property type="taxonomic scope" value="Bacteria"/>
</dbReference>